<keyword evidence="1" id="KW-0732">Signal</keyword>
<dbReference type="InterPro" id="IPR010502">
    <property type="entry name" value="Carb-bd_dom_fam9"/>
</dbReference>
<protein>
    <recommendedName>
        <fullName evidence="2">Carbohydrate-binding domain-containing protein</fullName>
    </recommendedName>
</protein>
<sequence>MKLKHLLFFLIFFGHCITAQAQFQFIEGRSYLSHKTSTTLKIDGLANEDAWQTAPWTDTFIDIEGNKKPKPYFDTRMKMLWDEDYFYFYAEMEEPHVWAKLTERDAVIFYDNDFEIFIDPDGDTHNYYEFEVNALNTVWDLLLTRPYRNGGHAIDHWDIHGLKSAVHVNGTLNDPSDKDQGWSVEVAIPWDALSEATSMKTPPNNGDQWRLNFSRVQWKTEVMDGKYVKQKDSKTGKNLPEHNWVWSPQRAIAMHEPEFWGIVQFSDKNVLDEGFSIIKVNKAEEEIRQVLYYFHRAQIDFRREHKVFDQSLKNFNLPNQVDGSKAITYNLNTTEQTYLLKAQTTDATWFINETGRIWKEIKP</sequence>
<dbReference type="EMBL" id="LQZQ01000049">
    <property type="protein sequence ID" value="KYG72141.1"/>
    <property type="molecule type" value="Genomic_DNA"/>
</dbReference>
<evidence type="ECO:0000313" key="4">
    <source>
        <dbReference type="Proteomes" id="UP000075583"/>
    </source>
</evidence>
<feature type="domain" description="Carbohydrate-binding" evidence="2">
    <location>
        <begin position="42"/>
        <end position="197"/>
    </location>
</feature>
<evidence type="ECO:0000256" key="1">
    <source>
        <dbReference type="SAM" id="SignalP"/>
    </source>
</evidence>
<organism evidence="3 4">
    <name type="scientific">Roseivirga ehrenbergii (strain DSM 102268 / JCM 13514 / KCTC 12282 / NCIMB 14502 / KMM 6017)</name>
    <dbReference type="NCBI Taxonomy" id="279360"/>
    <lineage>
        <taxon>Bacteria</taxon>
        <taxon>Pseudomonadati</taxon>
        <taxon>Bacteroidota</taxon>
        <taxon>Cytophagia</taxon>
        <taxon>Cytophagales</taxon>
        <taxon>Roseivirgaceae</taxon>
        <taxon>Roseivirga</taxon>
    </lineage>
</organism>
<comment type="caution">
    <text evidence="3">The sequence shown here is derived from an EMBL/GenBank/DDBJ whole genome shotgun (WGS) entry which is preliminary data.</text>
</comment>
<proteinExistence type="predicted"/>
<dbReference type="OrthoDB" id="9786766at2"/>
<dbReference type="GO" id="GO:0030246">
    <property type="term" value="F:carbohydrate binding"/>
    <property type="evidence" value="ECO:0007669"/>
    <property type="project" value="InterPro"/>
</dbReference>
<name>A0A150X066_ROSEK</name>
<evidence type="ECO:0000313" key="3">
    <source>
        <dbReference type="EMBL" id="KYG72141.1"/>
    </source>
</evidence>
<dbReference type="STRING" id="279360.MB14_08815"/>
<reference evidence="3" key="1">
    <citation type="submission" date="2016-01" db="EMBL/GenBank/DDBJ databases">
        <title>Genome sequencing of Roseivirga ehrenbergii KMM 6017.</title>
        <authorList>
            <person name="Selvaratnam C."/>
            <person name="Thevarajoo S."/>
            <person name="Goh K.M."/>
            <person name="Ee R."/>
            <person name="Chan K.-G."/>
            <person name="Chong C.S."/>
        </authorList>
    </citation>
    <scope>NUCLEOTIDE SEQUENCE [LARGE SCALE GENOMIC DNA]</scope>
    <source>
        <strain evidence="3">KMM 6017</strain>
    </source>
</reference>
<dbReference type="GO" id="GO:0016052">
    <property type="term" value="P:carbohydrate catabolic process"/>
    <property type="evidence" value="ECO:0007669"/>
    <property type="project" value="InterPro"/>
</dbReference>
<dbReference type="Proteomes" id="UP000075583">
    <property type="component" value="Unassembled WGS sequence"/>
</dbReference>
<keyword evidence="4" id="KW-1185">Reference proteome</keyword>
<dbReference type="CDD" id="cd09620">
    <property type="entry name" value="CBM9_like_3"/>
    <property type="match status" value="1"/>
</dbReference>
<dbReference type="PANTHER" id="PTHR35532">
    <property type="entry name" value="SIMILAR TO POLYHYDROXYALKANOATE DEPOLYMERASE"/>
    <property type="match status" value="1"/>
</dbReference>
<dbReference type="Gene3D" id="2.60.40.1190">
    <property type="match status" value="1"/>
</dbReference>
<dbReference type="GO" id="GO:0004553">
    <property type="term" value="F:hydrolase activity, hydrolyzing O-glycosyl compounds"/>
    <property type="evidence" value="ECO:0007669"/>
    <property type="project" value="InterPro"/>
</dbReference>
<gene>
    <name evidence="3" type="ORF">MB14_08815</name>
</gene>
<dbReference type="AlphaFoldDB" id="A0A150X066"/>
<feature type="chain" id="PRO_5007573981" description="Carbohydrate-binding domain-containing protein" evidence="1">
    <location>
        <begin position="22"/>
        <end position="363"/>
    </location>
</feature>
<dbReference type="SUPFAM" id="SSF49344">
    <property type="entry name" value="CBD9-like"/>
    <property type="match status" value="1"/>
</dbReference>
<feature type="signal peptide" evidence="1">
    <location>
        <begin position="1"/>
        <end position="21"/>
    </location>
</feature>
<dbReference type="RefSeq" id="WP_062593120.1">
    <property type="nucleotide sequence ID" value="NZ_LQZQ01000049.1"/>
</dbReference>
<accession>A0A150X066</accession>
<evidence type="ECO:0000259" key="2">
    <source>
        <dbReference type="Pfam" id="PF06452"/>
    </source>
</evidence>
<dbReference type="PANTHER" id="PTHR35532:SF5">
    <property type="entry name" value="CARBOHYDRATE-BINDING DOMAIN-CONTAINING PROTEIN"/>
    <property type="match status" value="1"/>
</dbReference>
<dbReference type="Pfam" id="PF06452">
    <property type="entry name" value="CBM9_1"/>
    <property type="match status" value="1"/>
</dbReference>